<dbReference type="PROSITE" id="PS50206">
    <property type="entry name" value="RHODANESE_3"/>
    <property type="match status" value="1"/>
</dbReference>
<dbReference type="GO" id="GO:0016740">
    <property type="term" value="F:transferase activity"/>
    <property type="evidence" value="ECO:0007669"/>
    <property type="project" value="UniProtKB-KW"/>
</dbReference>
<evidence type="ECO:0000313" key="3">
    <source>
        <dbReference type="Proteomes" id="UP000199387"/>
    </source>
</evidence>
<dbReference type="InterPro" id="IPR036873">
    <property type="entry name" value="Rhodanese-like_dom_sf"/>
</dbReference>
<dbReference type="EMBL" id="FMZA01000008">
    <property type="protein sequence ID" value="SDC45098.1"/>
    <property type="molecule type" value="Genomic_DNA"/>
</dbReference>
<dbReference type="Proteomes" id="UP000199387">
    <property type="component" value="Unassembled WGS sequence"/>
</dbReference>
<organism evidence="2 3">
    <name type="scientific">Melghirimyces thermohalophilus</name>
    <dbReference type="NCBI Taxonomy" id="1236220"/>
    <lineage>
        <taxon>Bacteria</taxon>
        <taxon>Bacillati</taxon>
        <taxon>Bacillota</taxon>
        <taxon>Bacilli</taxon>
        <taxon>Bacillales</taxon>
        <taxon>Thermoactinomycetaceae</taxon>
        <taxon>Melghirimyces</taxon>
    </lineage>
</organism>
<dbReference type="Gene3D" id="3.40.250.10">
    <property type="entry name" value="Rhodanese-like domain"/>
    <property type="match status" value="1"/>
</dbReference>
<dbReference type="InterPro" id="IPR050229">
    <property type="entry name" value="GlpE_sulfurtransferase"/>
</dbReference>
<dbReference type="CDD" id="cd00158">
    <property type="entry name" value="RHOD"/>
    <property type="match status" value="1"/>
</dbReference>
<feature type="domain" description="Rhodanese" evidence="1">
    <location>
        <begin position="23"/>
        <end position="108"/>
    </location>
</feature>
<evidence type="ECO:0000259" key="1">
    <source>
        <dbReference type="PROSITE" id="PS50206"/>
    </source>
</evidence>
<evidence type="ECO:0000313" key="2">
    <source>
        <dbReference type="EMBL" id="SDC45098.1"/>
    </source>
</evidence>
<name>A0A1G6LP68_9BACL</name>
<dbReference type="RefSeq" id="WP_091568441.1">
    <property type="nucleotide sequence ID" value="NZ_FMZA01000008.1"/>
</dbReference>
<sequence>MSEQGGIHRISAHSFAEKYSRGKLENALLLDVREPREWEVYHLDGTTLIPLHILPGMLDHLDPEQPVYVFCAHGIRSLQAVQWLYECGYRQVFHVDGGLAEVMLYLEGRGGRGEI</sequence>
<dbReference type="PANTHER" id="PTHR43031:SF17">
    <property type="entry name" value="SULFURTRANSFERASE YTWF-RELATED"/>
    <property type="match status" value="1"/>
</dbReference>
<keyword evidence="2" id="KW-0808">Transferase</keyword>
<dbReference type="SMART" id="SM00450">
    <property type="entry name" value="RHOD"/>
    <property type="match status" value="1"/>
</dbReference>
<reference evidence="2 3" key="1">
    <citation type="submission" date="2016-10" db="EMBL/GenBank/DDBJ databases">
        <authorList>
            <person name="de Groot N.N."/>
        </authorList>
    </citation>
    <scope>NUCLEOTIDE SEQUENCE [LARGE SCALE GENOMIC DNA]</scope>
    <source>
        <strain evidence="2 3">DSM 45514</strain>
    </source>
</reference>
<gene>
    <name evidence="2" type="ORF">SAMN04488112_10864</name>
</gene>
<dbReference type="PANTHER" id="PTHR43031">
    <property type="entry name" value="FAD-DEPENDENT OXIDOREDUCTASE"/>
    <property type="match status" value="1"/>
</dbReference>
<proteinExistence type="predicted"/>
<dbReference type="AlphaFoldDB" id="A0A1G6LP68"/>
<keyword evidence="3" id="KW-1185">Reference proteome</keyword>
<dbReference type="OrthoDB" id="9800872at2"/>
<dbReference type="SUPFAM" id="SSF52821">
    <property type="entry name" value="Rhodanese/Cell cycle control phosphatase"/>
    <property type="match status" value="1"/>
</dbReference>
<dbReference type="Pfam" id="PF00581">
    <property type="entry name" value="Rhodanese"/>
    <property type="match status" value="1"/>
</dbReference>
<dbReference type="InterPro" id="IPR001763">
    <property type="entry name" value="Rhodanese-like_dom"/>
</dbReference>
<dbReference type="STRING" id="1236220.SAMN04488112_10864"/>
<protein>
    <submittedName>
        <fullName evidence="2">Rhodanese-related sulfurtransferase</fullName>
    </submittedName>
</protein>
<accession>A0A1G6LP68</accession>